<dbReference type="EMBL" id="BAABGA010000050">
    <property type="protein sequence ID" value="GAA4460461.1"/>
    <property type="molecule type" value="Genomic_DNA"/>
</dbReference>
<dbReference type="NCBIfam" id="NF047509">
    <property type="entry name" value="Rv3131_FMN_oxido"/>
    <property type="match status" value="1"/>
</dbReference>
<reference evidence="2" key="1">
    <citation type="journal article" date="2019" name="Int. J. Syst. Evol. Microbiol.">
        <title>The Global Catalogue of Microorganisms (GCM) 10K type strain sequencing project: providing services to taxonomists for standard genome sequencing and annotation.</title>
        <authorList>
            <consortium name="The Broad Institute Genomics Platform"/>
            <consortium name="The Broad Institute Genome Sequencing Center for Infectious Disease"/>
            <person name="Wu L."/>
            <person name="Ma J."/>
        </authorList>
    </citation>
    <scope>NUCLEOTIDE SEQUENCE [LARGE SCALE GENOMIC DNA]</scope>
    <source>
        <strain evidence="2">JCM 17759</strain>
    </source>
</reference>
<comment type="caution">
    <text evidence="1">The sequence shown here is derived from an EMBL/GenBank/DDBJ whole genome shotgun (WGS) entry which is preliminary data.</text>
</comment>
<sequence length="333" mass="37345">MTTKTSVQPLLTDRIRDAVQQAIQAPSNHNTQPWLFRIRNDGVELIADKQRACRVVDPDDRELYISCGAALYQLRLAMKADGLATLVTILPSHSDPDLVARVLVAGSHIPSSDEQTLLDAIPQRRTNRFPFESREVDPGLQVEWMSDVRSEHAWIHYFQTDQQKHAVADLVSEGDRLQASDRHFRRELAKWVHSNQSSRRDGLPGYTHGVSDFASNFDSFLVRTFDWGDGKAAKDRQLAQGSPLLAVIGTRTDTMADWIASGQALAKMLLRAASWSVDASFLNQPIEVETLRTKLMDLTGNEGVPQILLRLGYGSEVKPTPRRPLDEVILEQE</sequence>
<dbReference type="PANTHER" id="PTHR23026">
    <property type="entry name" value="NADPH NITROREDUCTASE"/>
    <property type="match status" value="1"/>
</dbReference>
<dbReference type="InterPro" id="IPR000415">
    <property type="entry name" value="Nitroreductase-like"/>
</dbReference>
<name>A0ABP8N639_9BACT</name>
<dbReference type="InterPro" id="IPR050627">
    <property type="entry name" value="Nitroreductase/BluB"/>
</dbReference>
<proteinExistence type="predicted"/>
<dbReference type="Proteomes" id="UP001500840">
    <property type="component" value="Unassembled WGS sequence"/>
</dbReference>
<dbReference type="Gene3D" id="3.40.109.10">
    <property type="entry name" value="NADH Oxidase"/>
    <property type="match status" value="1"/>
</dbReference>
<evidence type="ECO:0000313" key="2">
    <source>
        <dbReference type="Proteomes" id="UP001500840"/>
    </source>
</evidence>
<organism evidence="1 2">
    <name type="scientific">Novipirellula rosea</name>
    <dbReference type="NCBI Taxonomy" id="1031540"/>
    <lineage>
        <taxon>Bacteria</taxon>
        <taxon>Pseudomonadati</taxon>
        <taxon>Planctomycetota</taxon>
        <taxon>Planctomycetia</taxon>
        <taxon>Pirellulales</taxon>
        <taxon>Pirellulaceae</taxon>
        <taxon>Novipirellula</taxon>
    </lineage>
</organism>
<dbReference type="PANTHER" id="PTHR23026:SF123">
    <property type="entry name" value="NAD(P)H NITROREDUCTASE RV3131-RELATED"/>
    <property type="match status" value="1"/>
</dbReference>
<keyword evidence="2" id="KW-1185">Reference proteome</keyword>
<gene>
    <name evidence="1" type="ORF">GCM10023156_41440</name>
</gene>
<accession>A0ABP8N639</accession>
<dbReference type="SUPFAM" id="SSF55469">
    <property type="entry name" value="FMN-dependent nitroreductase-like"/>
    <property type="match status" value="2"/>
</dbReference>
<dbReference type="RefSeq" id="WP_345325121.1">
    <property type="nucleotide sequence ID" value="NZ_BAABGA010000050.1"/>
</dbReference>
<protein>
    <submittedName>
        <fullName evidence="1">Nitroreductase family protein</fullName>
    </submittedName>
</protein>
<evidence type="ECO:0000313" key="1">
    <source>
        <dbReference type="EMBL" id="GAA4460461.1"/>
    </source>
</evidence>